<sequence>MKGLGWLFVLSGVLIGIIGIVVLAVHVLLWLRTGDGSPLGIGALFWGEGELHTGWLGLDHLANYYRGFPVGMLITLFGTGIAVVGAKIVDRP</sequence>
<dbReference type="Proteomes" id="UP000007886">
    <property type="component" value="Chromosome"/>
</dbReference>
<reference evidence="2 3" key="1">
    <citation type="journal article" date="2012" name="Microbes Environ.">
        <title>Complete genome sequence of Bradyrhizobium sp. S23321: insights into symbiosis evolution in soil oligotrophs.</title>
        <authorList>
            <person name="Okubo T."/>
            <person name="Tsukui T."/>
            <person name="Maita H."/>
            <person name="Okamoto S."/>
            <person name="Oshima K."/>
            <person name="Fujisawa T."/>
            <person name="Saito A."/>
            <person name="Futamata H."/>
            <person name="Hattori R."/>
            <person name="Shimomura Y."/>
            <person name="Haruta S."/>
            <person name="Morimoto S."/>
            <person name="Wang Y."/>
            <person name="Sakai Y."/>
            <person name="Hattori M."/>
            <person name="Aizawa S."/>
            <person name="Nagashima K.V.P."/>
            <person name="Masuda S."/>
            <person name="Hattori T."/>
            <person name="Yamashita A."/>
            <person name="Bao Z."/>
            <person name="Hayatsu M."/>
            <person name="Kajiya-Kanegae H."/>
            <person name="Yoshinaga I."/>
            <person name="Sakamoto K."/>
            <person name="Toyota K."/>
            <person name="Nakao M."/>
            <person name="Kohara M."/>
            <person name="Anda M."/>
            <person name="Niwa R."/>
            <person name="Jung-Hwan P."/>
            <person name="Sameshima-Saito R."/>
            <person name="Tokuda S."/>
            <person name="Yamamoto S."/>
            <person name="Yamamoto S."/>
            <person name="Yokoyama T."/>
            <person name="Akutsu T."/>
            <person name="Nakamura Y."/>
            <person name="Nakahira-Yanaka Y."/>
            <person name="Takada Hoshino Y."/>
            <person name="Hirakawa H."/>
            <person name="Mitsui H."/>
            <person name="Terasawa K."/>
            <person name="Itakura M."/>
            <person name="Sato S."/>
            <person name="Ikeda-Ohtsubo W."/>
            <person name="Sakakura N."/>
            <person name="Kaminuma E."/>
            <person name="Minamisawa K."/>
        </authorList>
    </citation>
    <scope>NUCLEOTIDE SEQUENCE [LARGE SCALE GENOMIC DNA]</scope>
    <source>
        <strain evidence="2 3">S23321</strain>
    </source>
</reference>
<dbReference type="EMBL" id="AP012279">
    <property type="protein sequence ID" value="BAL73732.1"/>
    <property type="molecule type" value="Genomic_DNA"/>
</dbReference>
<dbReference type="KEGG" id="brs:S23_05110"/>
<gene>
    <name evidence="2" type="ORF">S23_05110</name>
</gene>
<keyword evidence="3" id="KW-1185">Reference proteome</keyword>
<name>A0AAI8Q908_9BRAD</name>
<keyword evidence="1" id="KW-0472">Membrane</keyword>
<organism evidence="2 3">
    <name type="scientific">Bradyrhizobium cosmicum</name>
    <dbReference type="NCBI Taxonomy" id="1404864"/>
    <lineage>
        <taxon>Bacteria</taxon>
        <taxon>Pseudomonadati</taxon>
        <taxon>Pseudomonadota</taxon>
        <taxon>Alphaproteobacteria</taxon>
        <taxon>Hyphomicrobiales</taxon>
        <taxon>Nitrobacteraceae</taxon>
        <taxon>Bradyrhizobium</taxon>
    </lineage>
</organism>
<keyword evidence="1" id="KW-0812">Transmembrane</keyword>
<evidence type="ECO:0000256" key="1">
    <source>
        <dbReference type="SAM" id="Phobius"/>
    </source>
</evidence>
<feature type="transmembrane region" description="Helical" evidence="1">
    <location>
        <begin position="68"/>
        <end position="89"/>
    </location>
</feature>
<evidence type="ECO:0000313" key="3">
    <source>
        <dbReference type="Proteomes" id="UP000007886"/>
    </source>
</evidence>
<feature type="transmembrane region" description="Helical" evidence="1">
    <location>
        <begin position="7"/>
        <end position="31"/>
    </location>
</feature>
<keyword evidence="1" id="KW-1133">Transmembrane helix</keyword>
<protein>
    <submittedName>
        <fullName evidence="2">Uncharacterized protein</fullName>
    </submittedName>
</protein>
<accession>A0AAI8Q908</accession>
<proteinExistence type="predicted"/>
<dbReference type="AlphaFoldDB" id="A0AAI8Q908"/>
<evidence type="ECO:0000313" key="2">
    <source>
        <dbReference type="EMBL" id="BAL73732.1"/>
    </source>
</evidence>